<name>A0ABY2KEG9_9STAP</name>
<dbReference type="InterPro" id="IPR002822">
    <property type="entry name" value="Ni_insertion"/>
</dbReference>
<keyword evidence="4" id="KW-1185">Reference proteome</keyword>
<comment type="function">
    <text evidence="2">Involved in the biosynthesis of a nickel-pincer cofactor ((SCS)Ni(II) pincer complex). Binds Ni(2+), and functions in nickel delivery to pyridinium-3,5-bisthiocarboxylic acid mononucleotide (P2TMN), to form the mature cofactor. Is thus probably required for the activation of nickel-pincer cofactor-dependent enzymes.</text>
</comment>
<gene>
    <name evidence="2 3" type="primary">larC</name>
    <name evidence="3" type="ORF">E2556_11310</name>
</gene>
<evidence type="ECO:0000313" key="4">
    <source>
        <dbReference type="Proteomes" id="UP000298482"/>
    </source>
</evidence>
<comment type="catalytic activity">
    <reaction evidence="2">
        <text>Ni(II)-pyridinium-3,5-bisthiocarboxylate mononucleotide = pyridinium-3,5-bisthiocarboxylate mononucleotide + Ni(2+)</text>
        <dbReference type="Rhea" id="RHEA:54784"/>
        <dbReference type="ChEBI" id="CHEBI:49786"/>
        <dbReference type="ChEBI" id="CHEBI:137372"/>
        <dbReference type="ChEBI" id="CHEBI:137373"/>
        <dbReference type="EC" id="4.99.1.12"/>
    </reaction>
</comment>
<evidence type="ECO:0000313" key="3">
    <source>
        <dbReference type="EMBL" id="TGA72747.1"/>
    </source>
</evidence>
<proteinExistence type="inferred from homology"/>
<comment type="similarity">
    <text evidence="2">Belongs to the LarC family.</text>
</comment>
<dbReference type="Proteomes" id="UP000298482">
    <property type="component" value="Unassembled WGS sequence"/>
</dbReference>
<evidence type="ECO:0000256" key="1">
    <source>
        <dbReference type="ARBA" id="ARBA00022596"/>
    </source>
</evidence>
<organism evidence="3 4">
    <name type="scientific">Staphylococcus croceilyticus</name>
    <dbReference type="NCBI Taxonomy" id="319942"/>
    <lineage>
        <taxon>Bacteria</taxon>
        <taxon>Bacillati</taxon>
        <taxon>Bacillota</taxon>
        <taxon>Bacilli</taxon>
        <taxon>Bacillales</taxon>
        <taxon>Staphylococcaceae</taxon>
        <taxon>Staphylococcus</taxon>
    </lineage>
</organism>
<dbReference type="EMBL" id="SRJF01000024">
    <property type="protein sequence ID" value="TGA72747.1"/>
    <property type="molecule type" value="Genomic_DNA"/>
</dbReference>
<keyword evidence="2" id="KW-0456">Lyase</keyword>
<reference evidence="3 4" key="1">
    <citation type="submission" date="2019-04" db="EMBL/GenBank/DDBJ databases">
        <title>Genomic characterization of Staphylococcus petrasii strains.</title>
        <authorList>
            <person name="Vrbovska V."/>
            <person name="Kovarovic V."/>
            <person name="Maslanova I."/>
            <person name="Indrakova A."/>
            <person name="Petras P."/>
            <person name="Sedo O."/>
            <person name="Svec P."/>
            <person name="Fisarova L."/>
            <person name="Sedlacek I."/>
            <person name="Doskar J."/>
            <person name="Pantucek R."/>
        </authorList>
    </citation>
    <scope>NUCLEOTIDE SEQUENCE [LARGE SCALE GENOMIC DNA]</scope>
    <source>
        <strain evidence="3 4">CCM 8421</strain>
    </source>
</reference>
<dbReference type="NCBIfam" id="TIGR00299">
    <property type="entry name" value="nickel pincer cofactor biosynthesis protein LarC"/>
    <property type="match status" value="1"/>
</dbReference>
<dbReference type="PANTHER" id="PTHR36566:SF1">
    <property type="entry name" value="PYRIDINIUM-3,5-BISTHIOCARBOXYLIC ACID MONONUCLEOTIDE NICKEL INSERTION PROTEIN"/>
    <property type="match status" value="1"/>
</dbReference>
<dbReference type="Gene3D" id="3.10.20.300">
    <property type="entry name" value="mk0293 like domain"/>
    <property type="match status" value="1"/>
</dbReference>
<keyword evidence="1 2" id="KW-0533">Nickel</keyword>
<dbReference type="RefSeq" id="WP_103329081.1">
    <property type="nucleotide sequence ID" value="NZ_PPRD01000035.1"/>
</dbReference>
<sequence length="397" mass="44103">MSNALYLDCHAGIAGDMLLSALVDLGANPQAIENELKTLPIDDFKLHFEKKIKQGIHAMTLKIDFHEHHHHRKAADIFKMIDESHLADRVKERSKVIFETIGYAEAKIHGMTIEDVHFHEVGAMDSIIDIIGGCIALEQLGIDTLYCSPIPTGNGKINIAHGIYPIPAPATGEILKGIPLAEFDVASELTTPTGASFAKSLVTQFGPFPSATMKEIGYGAGNKDFDFPNVLRVIQFEDVSPQSNDQVQVIECQIDDMTPEMLGHFMDTALHEGVLDVYYTPITMKKNRPAVQLTIICKTSDKQHIEDLVLTHTSSLGVRSYSVNRQILSRTFRKVNTSYGEVMIKFSLKEGKILKMKPEFEDIKLASKHASLSLQSVYNEVMKAVYNQFSIGDTLEE</sequence>
<protein>
    <recommendedName>
        <fullName evidence="2">Pyridinium-3,5-bisthiocarboxylic acid mononucleotide nickel insertion protein</fullName>
        <shortName evidence="2">P2TMN nickel insertion protein</shortName>
        <ecNumber evidence="2">4.99.1.12</ecNumber>
    </recommendedName>
    <alternativeName>
        <fullName evidence="2">Nickel-pincer cofactor biosynthesis protein LarC</fullName>
    </alternativeName>
</protein>
<dbReference type="EC" id="4.99.1.12" evidence="2"/>
<dbReference type="Pfam" id="PF01969">
    <property type="entry name" value="Ni_insertion"/>
    <property type="match status" value="1"/>
</dbReference>
<dbReference type="Gene3D" id="3.30.70.1380">
    <property type="entry name" value="Transcriptional regulatory protein pf0864 domain like"/>
    <property type="match status" value="1"/>
</dbReference>
<dbReference type="HAMAP" id="MF_01074">
    <property type="entry name" value="LarC"/>
    <property type="match status" value="1"/>
</dbReference>
<accession>A0ABY2KEG9</accession>
<evidence type="ECO:0000256" key="2">
    <source>
        <dbReference type="HAMAP-Rule" id="MF_01074"/>
    </source>
</evidence>
<comment type="caution">
    <text evidence="3">The sequence shown here is derived from an EMBL/GenBank/DDBJ whole genome shotgun (WGS) entry which is preliminary data.</text>
</comment>
<dbReference type="PANTHER" id="PTHR36566">
    <property type="entry name" value="NICKEL INSERTION PROTEIN-RELATED"/>
    <property type="match status" value="1"/>
</dbReference>